<dbReference type="PANTHER" id="PTHR21485:SF3">
    <property type="entry name" value="N-ACYLNEURAMINATE CYTIDYLYLTRANSFERASE"/>
    <property type="match status" value="1"/>
</dbReference>
<dbReference type="PANTHER" id="PTHR21485">
    <property type="entry name" value="HAD SUPERFAMILY MEMBERS CMAS AND KDSC"/>
    <property type="match status" value="1"/>
</dbReference>
<keyword evidence="2" id="KW-1185">Reference proteome</keyword>
<gene>
    <name evidence="1" type="ORF">QOZ94_001388</name>
</gene>
<dbReference type="InterPro" id="IPR050793">
    <property type="entry name" value="CMP-NeuNAc_synthase"/>
</dbReference>
<organism evidence="1 2">
    <name type="scientific">Xanthobacter agilis</name>
    <dbReference type="NCBI Taxonomy" id="47492"/>
    <lineage>
        <taxon>Bacteria</taxon>
        <taxon>Pseudomonadati</taxon>
        <taxon>Pseudomonadota</taxon>
        <taxon>Alphaproteobacteria</taxon>
        <taxon>Hyphomicrobiales</taxon>
        <taxon>Xanthobacteraceae</taxon>
        <taxon>Xanthobacter</taxon>
    </lineage>
</organism>
<dbReference type="InterPro" id="IPR003329">
    <property type="entry name" value="Cytidylyl_trans"/>
</dbReference>
<accession>A0ABU0LBU5</accession>
<dbReference type="EMBL" id="JAUSVY010000003">
    <property type="protein sequence ID" value="MDQ0504606.1"/>
    <property type="molecule type" value="Genomic_DNA"/>
</dbReference>
<sequence length="229" mass="25732">MKILAMIPARMGSQRLKRKNALDLDGIPLISHAIRKCKQVNVFDEIWVNSEHLDFKTIAEGEGVNFHERPAELANNVATSEQFVAEFLDKHECDMVVQVHSIAPLLTAREVEAFVKHFAQSNKDVMLSCIHDQIEVAYQDQPVNFTFAEKTNSQELKPLQRITWSITGWRREPYLAAFKAGKCATYSGDIGFYPVSGMSGHVIKTQRDFDIAEAMLPILRAAEAAGETL</sequence>
<reference evidence="1 2" key="1">
    <citation type="submission" date="2023-07" db="EMBL/GenBank/DDBJ databases">
        <title>Genomic Encyclopedia of Type Strains, Phase IV (KMG-IV): sequencing the most valuable type-strain genomes for metagenomic binning, comparative biology and taxonomic classification.</title>
        <authorList>
            <person name="Goeker M."/>
        </authorList>
    </citation>
    <scope>NUCLEOTIDE SEQUENCE [LARGE SCALE GENOMIC DNA]</scope>
    <source>
        <strain evidence="1 2">DSM 3770</strain>
    </source>
</reference>
<comment type="caution">
    <text evidence="1">The sequence shown here is derived from an EMBL/GenBank/DDBJ whole genome shotgun (WGS) entry which is preliminary data.</text>
</comment>
<dbReference type="RefSeq" id="WP_237347169.1">
    <property type="nucleotide sequence ID" value="NZ_JABWGX010000029.1"/>
</dbReference>
<evidence type="ECO:0000313" key="2">
    <source>
        <dbReference type="Proteomes" id="UP001241747"/>
    </source>
</evidence>
<dbReference type="InterPro" id="IPR029044">
    <property type="entry name" value="Nucleotide-diphossugar_trans"/>
</dbReference>
<dbReference type="Proteomes" id="UP001241747">
    <property type="component" value="Unassembled WGS sequence"/>
</dbReference>
<dbReference type="Pfam" id="PF02348">
    <property type="entry name" value="CTP_transf_3"/>
    <property type="match status" value="1"/>
</dbReference>
<dbReference type="SUPFAM" id="SSF53448">
    <property type="entry name" value="Nucleotide-diphospho-sugar transferases"/>
    <property type="match status" value="1"/>
</dbReference>
<evidence type="ECO:0000313" key="1">
    <source>
        <dbReference type="EMBL" id="MDQ0504606.1"/>
    </source>
</evidence>
<name>A0ABU0LBU5_XANAG</name>
<protein>
    <submittedName>
        <fullName evidence="1">CMP-N-acetylneuraminic acid synthetase</fullName>
    </submittedName>
</protein>
<proteinExistence type="predicted"/>
<dbReference type="Gene3D" id="3.90.550.10">
    <property type="entry name" value="Spore Coat Polysaccharide Biosynthesis Protein SpsA, Chain A"/>
    <property type="match status" value="1"/>
</dbReference>